<dbReference type="GO" id="GO:0016740">
    <property type="term" value="F:transferase activity"/>
    <property type="evidence" value="ECO:0007669"/>
    <property type="project" value="UniProtKB-ARBA"/>
</dbReference>
<comment type="subunit">
    <text evidence="3 13">Homodimer.</text>
</comment>
<dbReference type="InterPro" id="IPR018149">
    <property type="entry name" value="Lys-tRNA-synth_II_C"/>
</dbReference>
<comment type="cofactor">
    <cofactor evidence="13 14">
        <name>Mg(2+)</name>
        <dbReference type="ChEBI" id="CHEBI:18420"/>
    </cofactor>
    <text evidence="13 14">Binds 3 Mg(2+) ions per subunit.</text>
</comment>
<dbReference type="NCBIfam" id="TIGR00499">
    <property type="entry name" value="lysS_bact"/>
    <property type="match status" value="1"/>
</dbReference>
<dbReference type="GO" id="GO:0000287">
    <property type="term" value="F:magnesium ion binding"/>
    <property type="evidence" value="ECO:0007669"/>
    <property type="project" value="UniProtKB-UniRule"/>
</dbReference>
<dbReference type="PRINTS" id="PR00982">
    <property type="entry name" value="TRNASYNTHLYS"/>
</dbReference>
<evidence type="ECO:0000256" key="5">
    <source>
        <dbReference type="ARBA" id="ARBA00022598"/>
    </source>
</evidence>
<dbReference type="InterPro" id="IPR004364">
    <property type="entry name" value="Aa-tRNA-synt_II"/>
</dbReference>
<dbReference type="NCBIfam" id="NF001756">
    <property type="entry name" value="PRK00484.1"/>
    <property type="match status" value="1"/>
</dbReference>
<dbReference type="InterPro" id="IPR004365">
    <property type="entry name" value="NA-bd_OB_tRNA"/>
</dbReference>
<comment type="catalytic activity">
    <reaction evidence="12 13 14">
        <text>tRNA(Lys) + L-lysine + ATP = L-lysyl-tRNA(Lys) + AMP + diphosphate</text>
        <dbReference type="Rhea" id="RHEA:20792"/>
        <dbReference type="Rhea" id="RHEA-COMP:9696"/>
        <dbReference type="Rhea" id="RHEA-COMP:9697"/>
        <dbReference type="ChEBI" id="CHEBI:30616"/>
        <dbReference type="ChEBI" id="CHEBI:32551"/>
        <dbReference type="ChEBI" id="CHEBI:33019"/>
        <dbReference type="ChEBI" id="CHEBI:78442"/>
        <dbReference type="ChEBI" id="CHEBI:78529"/>
        <dbReference type="ChEBI" id="CHEBI:456215"/>
        <dbReference type="EC" id="6.1.1.6"/>
    </reaction>
</comment>
<dbReference type="PANTHER" id="PTHR42918:SF15">
    <property type="entry name" value="LYSINE--TRNA LIGASE, CHLOROPLASTIC_MITOCHONDRIAL"/>
    <property type="match status" value="1"/>
</dbReference>
<keyword evidence="17" id="KW-1185">Reference proteome</keyword>
<name>A0A6I3SP84_HELMO</name>
<dbReference type="FunFam" id="2.40.50.140:FF:000024">
    <property type="entry name" value="Lysine--tRNA ligase"/>
    <property type="match status" value="1"/>
</dbReference>
<evidence type="ECO:0000256" key="11">
    <source>
        <dbReference type="ARBA" id="ARBA00023146"/>
    </source>
</evidence>
<dbReference type="PANTHER" id="PTHR42918">
    <property type="entry name" value="LYSYL-TRNA SYNTHETASE"/>
    <property type="match status" value="1"/>
</dbReference>
<dbReference type="RefSeq" id="WP_155477935.1">
    <property type="nucleotide sequence ID" value="NZ_WNKU01000039.1"/>
</dbReference>
<evidence type="ECO:0000256" key="4">
    <source>
        <dbReference type="ARBA" id="ARBA00022490"/>
    </source>
</evidence>
<dbReference type="GO" id="GO:0005524">
    <property type="term" value="F:ATP binding"/>
    <property type="evidence" value="ECO:0007669"/>
    <property type="project" value="UniProtKB-UniRule"/>
</dbReference>
<dbReference type="Pfam" id="PF01336">
    <property type="entry name" value="tRNA_anti-codon"/>
    <property type="match status" value="1"/>
</dbReference>
<feature type="binding site" evidence="13">
    <location>
        <position position="396"/>
    </location>
    <ligand>
        <name>Mg(2+)</name>
        <dbReference type="ChEBI" id="CHEBI:18420"/>
        <label>1</label>
    </ligand>
</feature>
<keyword evidence="8 13" id="KW-0067">ATP-binding</keyword>
<comment type="caution">
    <text evidence="16">The sequence shown here is derived from an EMBL/GenBank/DDBJ whole genome shotgun (WGS) entry which is preliminary data.</text>
</comment>
<evidence type="ECO:0000256" key="7">
    <source>
        <dbReference type="ARBA" id="ARBA00022741"/>
    </source>
</evidence>
<dbReference type="CDD" id="cd04322">
    <property type="entry name" value="LysRS_N"/>
    <property type="match status" value="1"/>
</dbReference>
<dbReference type="PIRSF" id="PIRSF039101">
    <property type="entry name" value="LysRS2"/>
    <property type="match status" value="1"/>
</dbReference>
<keyword evidence="9 13" id="KW-0460">Magnesium</keyword>
<evidence type="ECO:0000256" key="6">
    <source>
        <dbReference type="ARBA" id="ARBA00022723"/>
    </source>
</evidence>
<keyword evidence="7 13" id="KW-0547">Nucleotide-binding</keyword>
<dbReference type="InterPro" id="IPR012340">
    <property type="entry name" value="NA-bd_OB-fold"/>
</dbReference>
<dbReference type="GO" id="GO:0005829">
    <property type="term" value="C:cytosol"/>
    <property type="evidence" value="ECO:0007669"/>
    <property type="project" value="TreeGrafter"/>
</dbReference>
<dbReference type="HAMAP" id="MF_00252">
    <property type="entry name" value="Lys_tRNA_synth_class2"/>
    <property type="match status" value="1"/>
</dbReference>
<dbReference type="InterPro" id="IPR044136">
    <property type="entry name" value="Lys-tRNA-ligase_II_N"/>
</dbReference>
<evidence type="ECO:0000313" key="17">
    <source>
        <dbReference type="Proteomes" id="UP000430670"/>
    </source>
</evidence>
<evidence type="ECO:0000256" key="10">
    <source>
        <dbReference type="ARBA" id="ARBA00022917"/>
    </source>
</evidence>
<dbReference type="InterPro" id="IPR006195">
    <property type="entry name" value="aa-tRNA-synth_II"/>
</dbReference>
<dbReference type="Proteomes" id="UP000430670">
    <property type="component" value="Unassembled WGS sequence"/>
</dbReference>
<evidence type="ECO:0000313" key="16">
    <source>
        <dbReference type="EMBL" id="MTV50854.1"/>
    </source>
</evidence>
<keyword evidence="11 13" id="KW-0030">Aminoacyl-tRNA synthetase</keyword>
<organism evidence="16 17">
    <name type="scientific">Heliobacterium mobile</name>
    <name type="common">Heliobacillus mobilis</name>
    <dbReference type="NCBI Taxonomy" id="28064"/>
    <lineage>
        <taxon>Bacteria</taxon>
        <taxon>Bacillati</taxon>
        <taxon>Bacillota</taxon>
        <taxon>Clostridia</taxon>
        <taxon>Eubacteriales</taxon>
        <taxon>Heliobacteriaceae</taxon>
        <taxon>Heliobacterium</taxon>
    </lineage>
</organism>
<dbReference type="OrthoDB" id="9802326at2"/>
<dbReference type="FunFam" id="3.30.930.10:FF:000001">
    <property type="entry name" value="Lysine--tRNA ligase"/>
    <property type="match status" value="1"/>
</dbReference>
<evidence type="ECO:0000256" key="1">
    <source>
        <dbReference type="ARBA" id="ARBA00004496"/>
    </source>
</evidence>
<dbReference type="Gene3D" id="2.40.50.140">
    <property type="entry name" value="Nucleic acid-binding proteins"/>
    <property type="match status" value="1"/>
</dbReference>
<dbReference type="Pfam" id="PF00152">
    <property type="entry name" value="tRNA-synt_2"/>
    <property type="match status" value="1"/>
</dbReference>
<dbReference type="InterPro" id="IPR034762">
    <property type="entry name" value="Lys-tRNA-ligase_II_bac/euk"/>
</dbReference>
<evidence type="ECO:0000256" key="13">
    <source>
        <dbReference type="HAMAP-Rule" id="MF_00252"/>
    </source>
</evidence>
<evidence type="ECO:0000256" key="3">
    <source>
        <dbReference type="ARBA" id="ARBA00011738"/>
    </source>
</evidence>
<keyword evidence="10 13" id="KW-0648">Protein biosynthesis</keyword>
<comment type="subcellular location">
    <subcellularLocation>
        <location evidence="1 13">Cytoplasm</location>
    </subcellularLocation>
</comment>
<evidence type="ECO:0000256" key="8">
    <source>
        <dbReference type="ARBA" id="ARBA00022840"/>
    </source>
</evidence>
<evidence type="ECO:0000256" key="14">
    <source>
        <dbReference type="RuleBase" id="RU000336"/>
    </source>
</evidence>
<accession>A0A6I3SP84</accession>
<sequence>MDFDNELVKVRLDKLQELREKGINPFGDRYEPTHHAEAIKEDFEAFENQTVRLAGRMMAKRNQGKAGFANLQDITGTIQIYVRKDDVGPDAFELFNKADIGDIYGVEGHVFKTRMGEISVWLKEFTLLTKSLHPLPEKWHGLKDVELRYRQRYVDLIVNPEVKRTFILRSKIIRAVREYLDQKNFLEVETPVLHPIAGGATARPFITHHNALDMKLYMRIALELHLKRLIAGGLERVYELGRIFRNEGISTRHNPEFTMIEIYQAYADFKDMMELTENLVADVAIKVLGTTKITYQGEPIDLTPPWPRLNMLDAIKKYAGVDFHAIETDEAAREAAKNLGVEVKPTDSRGDVINTVFEEKVEEHLVQPHFIFGHPVEVSPLAKRNAENPKFTDRFEVFITRRELGNAFSELNDPIDQRERFERQLALREAGDEEAHMMDEDFLTALEYGMPPTGGLGIGIDRLVMLLTDSPSIRDVILFPTMRHRED</sequence>
<keyword evidence="4 13" id="KW-0963">Cytoplasm</keyword>
<reference evidence="16 17" key="1">
    <citation type="submission" date="2019-11" db="EMBL/GenBank/DDBJ databases">
        <title>Whole-genome sequence of a the green, strictly anaerobic photosynthetic bacterium Heliobacillus mobilis DSM 6151.</title>
        <authorList>
            <person name="Kyndt J.A."/>
            <person name="Meyer T.E."/>
        </authorList>
    </citation>
    <scope>NUCLEOTIDE SEQUENCE [LARGE SCALE GENOMIC DNA]</scope>
    <source>
        <strain evidence="16 17">DSM 6151</strain>
    </source>
</reference>
<keyword evidence="6 13" id="KW-0479">Metal-binding</keyword>
<dbReference type="GO" id="GO:0140096">
    <property type="term" value="F:catalytic activity, acting on a protein"/>
    <property type="evidence" value="ECO:0007669"/>
    <property type="project" value="UniProtKB-ARBA"/>
</dbReference>
<evidence type="ECO:0000256" key="2">
    <source>
        <dbReference type="ARBA" id="ARBA00008226"/>
    </source>
</evidence>
<proteinExistence type="inferred from homology"/>
<dbReference type="CDD" id="cd00775">
    <property type="entry name" value="LysRS_core"/>
    <property type="match status" value="1"/>
</dbReference>
<dbReference type="SUPFAM" id="SSF55681">
    <property type="entry name" value="Class II aaRS and biotin synthetases"/>
    <property type="match status" value="1"/>
</dbReference>
<dbReference type="EMBL" id="WNKU01000039">
    <property type="protein sequence ID" value="MTV50854.1"/>
    <property type="molecule type" value="Genomic_DNA"/>
</dbReference>
<dbReference type="GO" id="GO:0000049">
    <property type="term" value="F:tRNA binding"/>
    <property type="evidence" value="ECO:0007669"/>
    <property type="project" value="TreeGrafter"/>
</dbReference>
<dbReference type="GO" id="GO:0006430">
    <property type="term" value="P:lysyl-tRNA aminoacylation"/>
    <property type="evidence" value="ECO:0007669"/>
    <property type="project" value="UniProtKB-UniRule"/>
</dbReference>
<evidence type="ECO:0000259" key="15">
    <source>
        <dbReference type="PROSITE" id="PS50862"/>
    </source>
</evidence>
<dbReference type="EC" id="6.1.1.6" evidence="13"/>
<keyword evidence="5 13" id="KW-0436">Ligase</keyword>
<dbReference type="SUPFAM" id="SSF50249">
    <property type="entry name" value="Nucleic acid-binding proteins"/>
    <property type="match status" value="1"/>
</dbReference>
<feature type="binding site" evidence="13">
    <location>
        <position position="403"/>
    </location>
    <ligand>
        <name>Mg(2+)</name>
        <dbReference type="ChEBI" id="CHEBI:18420"/>
        <label>1</label>
    </ligand>
</feature>
<gene>
    <name evidence="13 16" type="primary">lysS</name>
    <name evidence="16" type="ORF">GJ688_18135</name>
</gene>
<protein>
    <recommendedName>
        <fullName evidence="13">Lysine--tRNA ligase</fullName>
        <ecNumber evidence="13">6.1.1.6</ecNumber>
    </recommendedName>
    <alternativeName>
        <fullName evidence="13">Lysyl-tRNA synthetase</fullName>
        <shortName evidence="13">LysRS</shortName>
    </alternativeName>
</protein>
<dbReference type="GO" id="GO:0004824">
    <property type="term" value="F:lysine-tRNA ligase activity"/>
    <property type="evidence" value="ECO:0007669"/>
    <property type="project" value="UniProtKB-UniRule"/>
</dbReference>
<dbReference type="InterPro" id="IPR002313">
    <property type="entry name" value="Lys-tRNA-ligase_II"/>
</dbReference>
<dbReference type="Gene3D" id="3.30.930.10">
    <property type="entry name" value="Bira Bifunctional Protein, Domain 2"/>
    <property type="match status" value="1"/>
</dbReference>
<comment type="similarity">
    <text evidence="2 13">Belongs to the class-II aminoacyl-tRNA synthetase family.</text>
</comment>
<evidence type="ECO:0000256" key="9">
    <source>
        <dbReference type="ARBA" id="ARBA00022842"/>
    </source>
</evidence>
<feature type="domain" description="Aminoacyl-transfer RNA synthetases class-II family profile" evidence="15">
    <location>
        <begin position="166"/>
        <end position="480"/>
    </location>
</feature>
<dbReference type="InterPro" id="IPR045864">
    <property type="entry name" value="aa-tRNA-synth_II/BPL/LPL"/>
</dbReference>
<evidence type="ECO:0000256" key="12">
    <source>
        <dbReference type="ARBA" id="ARBA00048573"/>
    </source>
</evidence>
<feature type="binding site" evidence="13">
    <location>
        <position position="403"/>
    </location>
    <ligand>
        <name>Mg(2+)</name>
        <dbReference type="ChEBI" id="CHEBI:18420"/>
        <label>2</label>
    </ligand>
</feature>
<dbReference type="AlphaFoldDB" id="A0A6I3SP84"/>
<dbReference type="PROSITE" id="PS50862">
    <property type="entry name" value="AA_TRNA_LIGASE_II"/>
    <property type="match status" value="1"/>
</dbReference>